<evidence type="ECO:0000256" key="2">
    <source>
        <dbReference type="ARBA" id="ARBA00012633"/>
    </source>
</evidence>
<dbReference type="InterPro" id="IPR000760">
    <property type="entry name" value="Inositol_monophosphatase-like"/>
</dbReference>
<dbReference type="Proteomes" id="UP001439008">
    <property type="component" value="Unassembled WGS sequence"/>
</dbReference>
<keyword evidence="4" id="KW-1185">Reference proteome</keyword>
<accession>A0ABV2AST4</accession>
<protein>
    <recommendedName>
        <fullName evidence="2">3'(2'),5'-bisphosphate nucleotidase</fullName>
        <ecNumber evidence="2">3.1.3.7</ecNumber>
    </recommendedName>
</protein>
<evidence type="ECO:0000313" key="4">
    <source>
        <dbReference type="Proteomes" id="UP001439008"/>
    </source>
</evidence>
<dbReference type="PANTHER" id="PTHR43028:SF5">
    <property type="entry name" value="3'(2'),5'-BISPHOSPHATE NUCLEOTIDASE 1"/>
    <property type="match status" value="1"/>
</dbReference>
<dbReference type="EC" id="3.1.3.7" evidence="2"/>
<dbReference type="SUPFAM" id="SSF56655">
    <property type="entry name" value="Carbohydrate phosphatase"/>
    <property type="match status" value="1"/>
</dbReference>
<reference evidence="3 4" key="1">
    <citation type="journal article" date="2024" name="BMC Biol.">
        <title>Comparative genomics of Ascetosporea gives new insight into the evolutionary basis for animal parasitism in Rhizaria.</title>
        <authorList>
            <person name="Hiltunen Thoren M."/>
            <person name="Onut-Brannstrom I."/>
            <person name="Alfjorden A."/>
            <person name="Peckova H."/>
            <person name="Swords F."/>
            <person name="Hooper C."/>
            <person name="Holzer A.S."/>
            <person name="Bass D."/>
            <person name="Burki F."/>
        </authorList>
    </citation>
    <scope>NUCLEOTIDE SEQUENCE [LARGE SCALE GENOMIC DNA]</scope>
    <source>
        <strain evidence="3">20-A016</strain>
    </source>
</reference>
<gene>
    <name evidence="3" type="primary">IMPAD1</name>
    <name evidence="3" type="ORF">MHBO_004014</name>
</gene>
<dbReference type="PANTHER" id="PTHR43028">
    <property type="entry name" value="3'(2'),5'-BISPHOSPHATE NUCLEOTIDASE 1"/>
    <property type="match status" value="1"/>
</dbReference>
<proteinExistence type="inferred from homology"/>
<sequence>MELLQPKNIKLSNLLSVCIFSAEKAGKEIIKIHKNGFKTFDKSFNQNFGRRVKSFDPCTEADIKSQEIIESALKTEFPGIFIIGEEKTSSAKKVAEKSNFGNISFKNSENFDVTLLLKDIIVWIGFYSN</sequence>
<evidence type="ECO:0000256" key="1">
    <source>
        <dbReference type="ARBA" id="ARBA00009759"/>
    </source>
</evidence>
<evidence type="ECO:0000313" key="3">
    <source>
        <dbReference type="EMBL" id="MES1922496.1"/>
    </source>
</evidence>
<comment type="similarity">
    <text evidence="1">Belongs to the inositol monophosphatase superfamily.</text>
</comment>
<comment type="caution">
    <text evidence="3">The sequence shown here is derived from an EMBL/GenBank/DDBJ whole genome shotgun (WGS) entry which is preliminary data.</text>
</comment>
<dbReference type="InterPro" id="IPR050725">
    <property type="entry name" value="CysQ/Inositol_MonoPase"/>
</dbReference>
<dbReference type="Gene3D" id="3.30.540.10">
    <property type="entry name" value="Fructose-1,6-Bisphosphatase, subunit A, domain 1"/>
    <property type="match status" value="1"/>
</dbReference>
<organism evidence="3 4">
    <name type="scientific">Bonamia ostreae</name>
    <dbReference type="NCBI Taxonomy" id="126728"/>
    <lineage>
        <taxon>Eukaryota</taxon>
        <taxon>Sar</taxon>
        <taxon>Rhizaria</taxon>
        <taxon>Endomyxa</taxon>
        <taxon>Ascetosporea</taxon>
        <taxon>Haplosporida</taxon>
        <taxon>Bonamia</taxon>
    </lineage>
</organism>
<dbReference type="EMBL" id="JBDODL010002962">
    <property type="protein sequence ID" value="MES1922496.1"/>
    <property type="molecule type" value="Genomic_DNA"/>
</dbReference>
<name>A0ABV2AST4_9EUKA</name>
<dbReference type="Pfam" id="PF00459">
    <property type="entry name" value="Inositol_P"/>
    <property type="match status" value="1"/>
</dbReference>